<gene>
    <name evidence="10" type="primary">pepO_3</name>
    <name evidence="10" type="ORF">NRB20_62630</name>
</gene>
<dbReference type="PROSITE" id="PS51257">
    <property type="entry name" value="PROKAR_LIPOPROTEIN"/>
    <property type="match status" value="1"/>
</dbReference>
<dbReference type="GO" id="GO:0016485">
    <property type="term" value="P:protein processing"/>
    <property type="evidence" value="ECO:0007669"/>
    <property type="project" value="TreeGrafter"/>
</dbReference>
<keyword evidence="5 10" id="KW-0378">Hydrolase</keyword>
<dbReference type="InterPro" id="IPR008753">
    <property type="entry name" value="Peptidase_M13_N"/>
</dbReference>
<dbReference type="InterPro" id="IPR000718">
    <property type="entry name" value="Peptidase_M13"/>
</dbReference>
<organism evidence="10 11">
    <name type="scientific">Nocardia macrotermitis</name>
    <dbReference type="NCBI Taxonomy" id="2585198"/>
    <lineage>
        <taxon>Bacteria</taxon>
        <taxon>Bacillati</taxon>
        <taxon>Actinomycetota</taxon>
        <taxon>Actinomycetes</taxon>
        <taxon>Mycobacteriales</taxon>
        <taxon>Nocardiaceae</taxon>
        <taxon>Nocardia</taxon>
    </lineage>
</organism>
<dbReference type="Gene3D" id="1.10.1380.10">
    <property type="entry name" value="Neutral endopeptidase , domain2"/>
    <property type="match status" value="1"/>
</dbReference>
<dbReference type="PROSITE" id="PS51318">
    <property type="entry name" value="TAT"/>
    <property type="match status" value="1"/>
</dbReference>
<dbReference type="PROSITE" id="PS51885">
    <property type="entry name" value="NEPRILYSIN"/>
    <property type="match status" value="1"/>
</dbReference>
<keyword evidence="7" id="KW-0482">Metalloprotease</keyword>
<dbReference type="InterPro" id="IPR042089">
    <property type="entry name" value="Peptidase_M13_dom_2"/>
</dbReference>
<dbReference type="InterPro" id="IPR006311">
    <property type="entry name" value="TAT_signal"/>
</dbReference>
<dbReference type="Pfam" id="PF01431">
    <property type="entry name" value="Peptidase_M13"/>
    <property type="match status" value="1"/>
</dbReference>
<evidence type="ECO:0000259" key="8">
    <source>
        <dbReference type="Pfam" id="PF01431"/>
    </source>
</evidence>
<evidence type="ECO:0000256" key="7">
    <source>
        <dbReference type="ARBA" id="ARBA00023049"/>
    </source>
</evidence>
<evidence type="ECO:0000259" key="9">
    <source>
        <dbReference type="Pfam" id="PF05649"/>
    </source>
</evidence>
<accession>A0A7K0DBG8</accession>
<dbReference type="GO" id="GO:0046872">
    <property type="term" value="F:metal ion binding"/>
    <property type="evidence" value="ECO:0007669"/>
    <property type="project" value="UniProtKB-KW"/>
</dbReference>
<keyword evidence="3" id="KW-0645">Protease</keyword>
<evidence type="ECO:0000256" key="1">
    <source>
        <dbReference type="ARBA" id="ARBA00001947"/>
    </source>
</evidence>
<comment type="similarity">
    <text evidence="2">Belongs to the peptidase M13 family.</text>
</comment>
<protein>
    <submittedName>
        <fullName evidence="10">Neutral endopeptidase</fullName>
        <ecNumber evidence="10">3.4.24.-</ecNumber>
    </submittedName>
</protein>
<feature type="domain" description="Peptidase M13 C-terminal" evidence="8">
    <location>
        <begin position="478"/>
        <end position="675"/>
    </location>
</feature>
<dbReference type="Proteomes" id="UP000438448">
    <property type="component" value="Unassembled WGS sequence"/>
</dbReference>
<dbReference type="SUPFAM" id="SSF55486">
    <property type="entry name" value="Metalloproteases ('zincins'), catalytic domain"/>
    <property type="match status" value="1"/>
</dbReference>
<evidence type="ECO:0000256" key="5">
    <source>
        <dbReference type="ARBA" id="ARBA00022801"/>
    </source>
</evidence>
<dbReference type="CDD" id="cd08662">
    <property type="entry name" value="M13"/>
    <property type="match status" value="1"/>
</dbReference>
<dbReference type="AlphaFoldDB" id="A0A7K0DBG8"/>
<keyword evidence="4" id="KW-0479">Metal-binding</keyword>
<feature type="domain" description="Peptidase M13 N-terminal" evidence="9">
    <location>
        <begin position="55"/>
        <end position="426"/>
    </location>
</feature>
<dbReference type="PANTHER" id="PTHR11733">
    <property type="entry name" value="ZINC METALLOPROTEASE FAMILY M13 NEPRILYSIN-RELATED"/>
    <property type="match status" value="1"/>
</dbReference>
<comment type="cofactor">
    <cofactor evidence="1">
        <name>Zn(2+)</name>
        <dbReference type="ChEBI" id="CHEBI:29105"/>
    </cofactor>
</comment>
<reference evidence="10 11" key="1">
    <citation type="submission" date="2019-10" db="EMBL/GenBank/DDBJ databases">
        <title>Nocardia macrotermitis sp. nov. and Nocardia aurantia sp. nov., isolated from the gut of fungus growing-termite Macrotermes natalensis.</title>
        <authorList>
            <person name="Benndorf R."/>
            <person name="Schwitalla J."/>
            <person name="Martin K."/>
            <person name="De Beer W."/>
            <person name="Kaster A.-K."/>
            <person name="Vollmers J."/>
            <person name="Poulsen M."/>
            <person name="Beemelmanns C."/>
        </authorList>
    </citation>
    <scope>NUCLEOTIDE SEQUENCE [LARGE SCALE GENOMIC DNA]</scope>
    <source>
        <strain evidence="10 11">RB20</strain>
    </source>
</reference>
<dbReference type="GO" id="GO:0005886">
    <property type="term" value="C:plasma membrane"/>
    <property type="evidence" value="ECO:0007669"/>
    <property type="project" value="TreeGrafter"/>
</dbReference>
<dbReference type="InterPro" id="IPR018497">
    <property type="entry name" value="Peptidase_M13_C"/>
</dbReference>
<name>A0A7K0DBG8_9NOCA</name>
<evidence type="ECO:0000313" key="10">
    <source>
        <dbReference type="EMBL" id="MQY23136.1"/>
    </source>
</evidence>
<dbReference type="GO" id="GO:0004222">
    <property type="term" value="F:metalloendopeptidase activity"/>
    <property type="evidence" value="ECO:0007669"/>
    <property type="project" value="InterPro"/>
</dbReference>
<evidence type="ECO:0000313" key="11">
    <source>
        <dbReference type="Proteomes" id="UP000438448"/>
    </source>
</evidence>
<dbReference type="InterPro" id="IPR024079">
    <property type="entry name" value="MetalloPept_cat_dom_sf"/>
</dbReference>
<evidence type="ECO:0000256" key="3">
    <source>
        <dbReference type="ARBA" id="ARBA00022670"/>
    </source>
</evidence>
<sequence length="677" mass="74514">MSSSRRPVQLDRRSFLVALGAVPVAATLASCNADDSVSKPPAGPDLSGVDQAVRPQDDLFRHVNGTWLRTYQLPPDKSEFGTFTEVSDRVEGQLKEVIAGIKDPKDGTPEQQIRDLYDARMDEATLDKLGLTPLAGLFAKIDGAATKPDLAKVMGALPLGGLIGLGISVDQKHSTAYLPSIGQSGLGMSEQYYSKPQFAQYLAAYSTLMQKLATGGGLADPNGAAQRVVDLEKQIAAAFWNNVQTRDSDATYNLKSWDEVKALAPEFDWEPWLSGSTSRPKTLFAKIVVAEPSYVTAAGQLWAATDIAIWRDYLKLALLRSYAKYLTKALSDANFEYVKVTAGVQQRPELWKSAVGVVDANLGEMLGKLYVAKYFPAEAKDRAKQLVDNLLAAYRQNFQNSSWMSPPTRDAAIAKLGKITVKIGYPDKWVDYSKVKVTRGKLVESLLAITAFESDRAMNKLGTPVDKTEWGMTPQTVNAYYDVTSNSINFPAAILQAPFFDKNAEAAVNYGAIGAVIGHEIGHGFDDQGSKYDGDGNRKDWWSPQDRAAFEAKTKQLITQYDALVPEGLPPTDHVNGALTVGENLADLRGLMISLSAFRIDLKTDTPNYTDMFLSWGRNWRAKQTPQYTEQLLANDVHSPSEFRCNQVVRNLPEFYQTFGIKETDKLFLAKDQRVSL</sequence>
<dbReference type="EC" id="3.4.24.-" evidence="10"/>
<keyword evidence="6" id="KW-0862">Zinc</keyword>
<dbReference type="Gene3D" id="3.40.390.10">
    <property type="entry name" value="Collagenase (Catalytic Domain)"/>
    <property type="match status" value="1"/>
</dbReference>
<proteinExistence type="inferred from homology"/>
<dbReference type="Pfam" id="PF05649">
    <property type="entry name" value="Peptidase_M13_N"/>
    <property type="match status" value="1"/>
</dbReference>
<comment type="caution">
    <text evidence="10">The sequence shown here is derived from an EMBL/GenBank/DDBJ whole genome shotgun (WGS) entry which is preliminary data.</text>
</comment>
<dbReference type="EMBL" id="WEGK01000017">
    <property type="protein sequence ID" value="MQY23136.1"/>
    <property type="molecule type" value="Genomic_DNA"/>
</dbReference>
<dbReference type="PANTHER" id="PTHR11733:SF167">
    <property type="entry name" value="FI17812P1-RELATED"/>
    <property type="match status" value="1"/>
</dbReference>
<evidence type="ECO:0000256" key="4">
    <source>
        <dbReference type="ARBA" id="ARBA00022723"/>
    </source>
</evidence>
<dbReference type="PRINTS" id="PR00786">
    <property type="entry name" value="NEPRILYSIN"/>
</dbReference>
<evidence type="ECO:0000256" key="2">
    <source>
        <dbReference type="ARBA" id="ARBA00007357"/>
    </source>
</evidence>
<dbReference type="RefSeq" id="WP_319945610.1">
    <property type="nucleotide sequence ID" value="NZ_WEGK01000017.1"/>
</dbReference>
<evidence type="ECO:0000256" key="6">
    <source>
        <dbReference type="ARBA" id="ARBA00022833"/>
    </source>
</evidence>
<keyword evidence="11" id="KW-1185">Reference proteome</keyword>